<organism evidence="1 2">
    <name type="scientific">Kingdonia uniflora</name>
    <dbReference type="NCBI Taxonomy" id="39325"/>
    <lineage>
        <taxon>Eukaryota</taxon>
        <taxon>Viridiplantae</taxon>
        <taxon>Streptophyta</taxon>
        <taxon>Embryophyta</taxon>
        <taxon>Tracheophyta</taxon>
        <taxon>Spermatophyta</taxon>
        <taxon>Magnoliopsida</taxon>
        <taxon>Ranunculales</taxon>
        <taxon>Circaeasteraceae</taxon>
        <taxon>Kingdonia</taxon>
    </lineage>
</organism>
<sequence length="59" mass="6555">LKSQIFFSTQQALIKSLWKIKESLNPLLCIFAVNRGINSPLSLSLSFTSVANWGKSKSL</sequence>
<reference evidence="1 2" key="1">
    <citation type="journal article" date="2020" name="IScience">
        <title>Genome Sequencing of the Endangered Kingdonia uniflora (Circaeasteraceae, Ranunculales) Reveals Potential Mechanisms of Evolutionary Specialization.</title>
        <authorList>
            <person name="Sun Y."/>
            <person name="Deng T."/>
            <person name="Zhang A."/>
            <person name="Moore M.J."/>
            <person name="Landis J.B."/>
            <person name="Lin N."/>
            <person name="Zhang H."/>
            <person name="Zhang X."/>
            <person name="Huang J."/>
            <person name="Zhang X."/>
            <person name="Sun H."/>
            <person name="Wang H."/>
        </authorList>
    </citation>
    <scope>NUCLEOTIDE SEQUENCE [LARGE SCALE GENOMIC DNA]</scope>
    <source>
        <strain evidence="1">TB1705</strain>
        <tissue evidence="1">Leaf</tissue>
    </source>
</reference>
<feature type="non-terminal residue" evidence="1">
    <location>
        <position position="1"/>
    </location>
</feature>
<protein>
    <submittedName>
        <fullName evidence="1">Uncharacterized protein</fullName>
    </submittedName>
</protein>
<dbReference type="AlphaFoldDB" id="A0A7J7NUD6"/>
<dbReference type="EMBL" id="JACGCM010000580">
    <property type="protein sequence ID" value="KAF6170518.1"/>
    <property type="molecule type" value="Genomic_DNA"/>
</dbReference>
<accession>A0A7J7NUD6</accession>
<dbReference type="Proteomes" id="UP000541444">
    <property type="component" value="Unassembled WGS sequence"/>
</dbReference>
<comment type="caution">
    <text evidence="1">The sequence shown here is derived from an EMBL/GenBank/DDBJ whole genome shotgun (WGS) entry which is preliminary data.</text>
</comment>
<evidence type="ECO:0000313" key="2">
    <source>
        <dbReference type="Proteomes" id="UP000541444"/>
    </source>
</evidence>
<name>A0A7J7NUD6_9MAGN</name>
<evidence type="ECO:0000313" key="1">
    <source>
        <dbReference type="EMBL" id="KAF6170518.1"/>
    </source>
</evidence>
<gene>
    <name evidence="1" type="ORF">GIB67_031926</name>
</gene>
<keyword evidence="2" id="KW-1185">Reference proteome</keyword>
<proteinExistence type="predicted"/>